<feature type="chain" id="PRO_5021412028" description="Exportin-4" evidence="8">
    <location>
        <begin position="31"/>
        <end position="610"/>
    </location>
</feature>
<evidence type="ECO:0000256" key="2">
    <source>
        <dbReference type="ARBA" id="ARBA00004496"/>
    </source>
</evidence>
<keyword evidence="5" id="KW-0963">Cytoplasm</keyword>
<dbReference type="GO" id="GO:0005643">
    <property type="term" value="C:nuclear pore"/>
    <property type="evidence" value="ECO:0007669"/>
    <property type="project" value="TreeGrafter"/>
</dbReference>
<name>A0A504Z535_FASGI</name>
<evidence type="ECO:0000256" key="1">
    <source>
        <dbReference type="ARBA" id="ARBA00004123"/>
    </source>
</evidence>
<gene>
    <name evidence="9" type="ORF">FGIG_10265</name>
</gene>
<keyword evidence="4" id="KW-0813">Transport</keyword>
<accession>A0A504Z535</accession>
<dbReference type="EMBL" id="SUNJ01003718">
    <property type="protein sequence ID" value="TPP65038.1"/>
    <property type="molecule type" value="Genomic_DNA"/>
</dbReference>
<dbReference type="GO" id="GO:0006611">
    <property type="term" value="P:protein export from nucleus"/>
    <property type="evidence" value="ECO:0007669"/>
    <property type="project" value="TreeGrafter"/>
</dbReference>
<keyword evidence="8" id="KW-0732">Signal</keyword>
<dbReference type="PANTHER" id="PTHR12596">
    <property type="entry name" value="EXPORTIN 4,7-RELATED"/>
    <property type="match status" value="1"/>
</dbReference>
<proteinExistence type="inferred from homology"/>
<comment type="similarity">
    <text evidence="3">Belongs to the exportin family.</text>
</comment>
<keyword evidence="10" id="KW-1185">Reference proteome</keyword>
<dbReference type="PANTHER" id="PTHR12596:SF1">
    <property type="entry name" value="EXPORTIN-4"/>
    <property type="match status" value="1"/>
</dbReference>
<dbReference type="Proteomes" id="UP000316759">
    <property type="component" value="Unassembled WGS sequence"/>
</dbReference>
<dbReference type="AlphaFoldDB" id="A0A504Z535"/>
<dbReference type="GO" id="GO:0005737">
    <property type="term" value="C:cytoplasm"/>
    <property type="evidence" value="ECO:0007669"/>
    <property type="project" value="UniProtKB-SubCell"/>
</dbReference>
<evidence type="ECO:0000313" key="9">
    <source>
        <dbReference type="EMBL" id="TPP65038.1"/>
    </source>
</evidence>
<dbReference type="OrthoDB" id="5548448at2759"/>
<keyword evidence="7" id="KW-0539">Nucleus</keyword>
<evidence type="ECO:0000256" key="5">
    <source>
        <dbReference type="ARBA" id="ARBA00022490"/>
    </source>
</evidence>
<evidence type="ECO:0000313" key="10">
    <source>
        <dbReference type="Proteomes" id="UP000316759"/>
    </source>
</evidence>
<reference evidence="9 10" key="1">
    <citation type="submission" date="2019-04" db="EMBL/GenBank/DDBJ databases">
        <title>Annotation for the trematode Fasciola gigantica.</title>
        <authorList>
            <person name="Choi Y.-J."/>
        </authorList>
    </citation>
    <scope>NUCLEOTIDE SEQUENCE [LARGE SCALE GENOMIC DNA]</scope>
    <source>
        <strain evidence="9">Uganda_cow_1</strain>
    </source>
</reference>
<keyword evidence="6" id="KW-0653">Protein transport</keyword>
<evidence type="ECO:0000256" key="8">
    <source>
        <dbReference type="SAM" id="SignalP"/>
    </source>
</evidence>
<dbReference type="InterPro" id="IPR044189">
    <property type="entry name" value="XPO4/7-like"/>
</dbReference>
<evidence type="ECO:0008006" key="11">
    <source>
        <dbReference type="Google" id="ProtNLM"/>
    </source>
</evidence>
<dbReference type="STRING" id="46835.A0A504Z535"/>
<evidence type="ECO:0000256" key="7">
    <source>
        <dbReference type="ARBA" id="ARBA00023242"/>
    </source>
</evidence>
<evidence type="ECO:0000256" key="4">
    <source>
        <dbReference type="ARBA" id="ARBA00022448"/>
    </source>
</evidence>
<comment type="subcellular location">
    <subcellularLocation>
        <location evidence="2">Cytoplasm</location>
    </subcellularLocation>
    <subcellularLocation>
        <location evidence="1">Nucleus</location>
    </subcellularLocation>
</comment>
<evidence type="ECO:0000256" key="6">
    <source>
        <dbReference type="ARBA" id="ARBA00022927"/>
    </source>
</evidence>
<evidence type="ECO:0000256" key="3">
    <source>
        <dbReference type="ARBA" id="ARBA00009466"/>
    </source>
</evidence>
<protein>
    <recommendedName>
        <fullName evidence="11">Exportin-4</fullName>
    </recommendedName>
</protein>
<dbReference type="GO" id="GO:0005049">
    <property type="term" value="F:nuclear export signal receptor activity"/>
    <property type="evidence" value="ECO:0007669"/>
    <property type="project" value="InterPro"/>
</dbReference>
<organism evidence="9 10">
    <name type="scientific">Fasciola gigantica</name>
    <name type="common">Giant liver fluke</name>
    <dbReference type="NCBI Taxonomy" id="46835"/>
    <lineage>
        <taxon>Eukaryota</taxon>
        <taxon>Metazoa</taxon>
        <taxon>Spiralia</taxon>
        <taxon>Lophotrochozoa</taxon>
        <taxon>Platyhelminthes</taxon>
        <taxon>Trematoda</taxon>
        <taxon>Digenea</taxon>
        <taxon>Plagiorchiida</taxon>
        <taxon>Echinostomata</taxon>
        <taxon>Echinostomatoidea</taxon>
        <taxon>Fasciolidae</taxon>
        <taxon>Fasciola</taxon>
    </lineage>
</organism>
<comment type="caution">
    <text evidence="9">The sequence shown here is derived from an EMBL/GenBank/DDBJ whole genome shotgun (WGS) entry which is preliminary data.</text>
</comment>
<feature type="signal peptide" evidence="8">
    <location>
        <begin position="1"/>
        <end position="30"/>
    </location>
</feature>
<sequence>MLGHFLLPDIRLFHFVSLFLSLSPQQVSLGLGSAQLAEDNFWLTTRFALVYLCYNVLDREALMANKSRSPILTVLQDETGEPQPAHQGLNHNQVPVRQLGYGDKENHTDGLLADATRSCIQGLLTCARLALDNWSSEPQLLHSLRDRLLLVTTCFSDQLRGGSAAAATTVNSPAIESLMTGLSALRGIARALGFLAAQSDSATDLVSYLWTGLLFPILNSGSTVLILRCHNSSDVIQTLLHLFSEVADSCLIYLANVPSAQLDNPVSTDTGPLTPTGSVASSVFLNLTVTLCQNYAKQNVEKTSFEPTAEEERVIELRLFLTLLSRILAHEFELRLTVWSTTDRQNQSTNASSSVCAVDVAVVGLGFILPMISEQILMVPELCRAFYSLASYACELRVEALAHLSSPQLNYFGQLIRLGIFGSAANAFPTSSAPLSSSLNAFSGVDNSVTHQCLEIITAVVDYCLTVRARSVPSAELQIARHLVTSLGLDTRLLTDLFTLITKDTYSVDLEAVFSTAILDLIHLDRDAYALLVSQWLNDCGPEGSTVFQRLRDAFESLGSPTETDKTQINERNPFTLGFTDLKPNRIARLDFQQRFHTFVAEVRSFVCRG</sequence>